<dbReference type="EMBL" id="CP014518">
    <property type="protein sequence ID" value="AMM31317.1"/>
    <property type="molecule type" value="Genomic_DNA"/>
</dbReference>
<reference evidence="2 3" key="1">
    <citation type="submission" date="2016-02" db="EMBL/GenBank/DDBJ databases">
        <title>Complete genome of Sinomonas atrocyanea KCTC 3377.</title>
        <authorList>
            <person name="Kim K.M."/>
        </authorList>
    </citation>
    <scope>NUCLEOTIDE SEQUENCE [LARGE SCALE GENOMIC DNA]</scope>
    <source>
        <strain evidence="2 3">KCTC 3377</strain>
    </source>
</reference>
<feature type="region of interest" description="Disordered" evidence="1">
    <location>
        <begin position="1"/>
        <end position="34"/>
    </location>
</feature>
<name>A0A126ZWH4_9MICC</name>
<dbReference type="InterPro" id="IPR023346">
    <property type="entry name" value="Lysozyme-like_dom_sf"/>
</dbReference>
<evidence type="ECO:0000313" key="3">
    <source>
        <dbReference type="Proteomes" id="UP000070134"/>
    </source>
</evidence>
<gene>
    <name evidence="2" type="ORF">SA2016_0625</name>
</gene>
<dbReference type="OrthoDB" id="9766277at2"/>
<evidence type="ECO:0000313" key="2">
    <source>
        <dbReference type="EMBL" id="AMM31317.1"/>
    </source>
</evidence>
<organism evidence="2 3">
    <name type="scientific">Sinomonas atrocyanea</name>
    <dbReference type="NCBI Taxonomy" id="37927"/>
    <lineage>
        <taxon>Bacteria</taxon>
        <taxon>Bacillati</taxon>
        <taxon>Actinomycetota</taxon>
        <taxon>Actinomycetes</taxon>
        <taxon>Micrococcales</taxon>
        <taxon>Micrococcaceae</taxon>
        <taxon>Sinomonas</taxon>
    </lineage>
</organism>
<dbReference type="KEGG" id="satk:SA2016_0625"/>
<dbReference type="STRING" id="37927.SA2016_0625"/>
<keyword evidence="3" id="KW-1185">Reference proteome</keyword>
<evidence type="ECO:0000256" key="1">
    <source>
        <dbReference type="SAM" id="MobiDB-lite"/>
    </source>
</evidence>
<dbReference type="PATRIC" id="fig|37927.3.peg.642"/>
<protein>
    <recommendedName>
        <fullName evidence="4">Transglycosylase SLT domain-containing protein</fullName>
    </recommendedName>
</protein>
<dbReference type="RefSeq" id="WP_066495143.1">
    <property type="nucleotide sequence ID" value="NZ_BJMO01000023.1"/>
</dbReference>
<dbReference type="Proteomes" id="UP000070134">
    <property type="component" value="Chromosome"/>
</dbReference>
<accession>A0A126ZWH4</accession>
<feature type="compositionally biased region" description="Low complexity" evidence="1">
    <location>
        <begin position="75"/>
        <end position="87"/>
    </location>
</feature>
<dbReference type="SUPFAM" id="SSF53955">
    <property type="entry name" value="Lysozyme-like"/>
    <property type="match status" value="1"/>
</dbReference>
<evidence type="ECO:0008006" key="4">
    <source>
        <dbReference type="Google" id="ProtNLM"/>
    </source>
</evidence>
<feature type="region of interest" description="Disordered" evidence="1">
    <location>
        <begin position="68"/>
        <end position="97"/>
    </location>
</feature>
<dbReference type="AlphaFoldDB" id="A0A126ZWH4"/>
<sequence>MSKTPDRASARPHGRRRAVTTNRSALARAARKGTDRFGNRSAVVALSLGLLAVAGGGAAATANSADLARTASVTAPSASAAAPSPSSDNALAQASSDARTATDKAAADKAAADKAAAAKAAADKAAADKTASDKAAADKAAADKAAADKAAADQAAAAAAKAAAAAQPVNDPAAAQAYAASRLAAFGWGQDQMSALITLWNKESDWSTTATNASSGAYGIVQALPGSKMASVGADWQTNYKTQIDWGLDYIKKSYGSPANALAFHLAHNWY</sequence>
<proteinExistence type="predicted"/>